<dbReference type="STRING" id="576137.A0A1L7XTZ8"/>
<feature type="transmembrane region" description="Helical" evidence="6">
    <location>
        <begin position="420"/>
        <end position="436"/>
    </location>
</feature>
<feature type="compositionally biased region" description="Basic and acidic residues" evidence="5">
    <location>
        <begin position="18"/>
        <end position="31"/>
    </location>
</feature>
<feature type="compositionally biased region" description="Basic and acidic residues" evidence="5">
    <location>
        <begin position="43"/>
        <end position="52"/>
    </location>
</feature>
<evidence type="ECO:0000256" key="5">
    <source>
        <dbReference type="SAM" id="MobiDB-lite"/>
    </source>
</evidence>
<evidence type="ECO:0000313" key="7">
    <source>
        <dbReference type="EMBL" id="CZR68502.1"/>
    </source>
</evidence>
<feature type="transmembrane region" description="Helical" evidence="6">
    <location>
        <begin position="331"/>
        <end position="354"/>
    </location>
</feature>
<evidence type="ECO:0000313" key="8">
    <source>
        <dbReference type="Proteomes" id="UP000184330"/>
    </source>
</evidence>
<feature type="transmembrane region" description="Helical" evidence="6">
    <location>
        <begin position="521"/>
        <end position="545"/>
    </location>
</feature>
<dbReference type="Pfam" id="PF01566">
    <property type="entry name" value="Nramp"/>
    <property type="match status" value="1"/>
</dbReference>
<dbReference type="PANTHER" id="PTHR11706">
    <property type="entry name" value="SOLUTE CARRIER PROTEIN FAMILY 11 MEMBER"/>
    <property type="match status" value="1"/>
</dbReference>
<keyword evidence="8" id="KW-1185">Reference proteome</keyword>
<dbReference type="GO" id="GO:0034755">
    <property type="term" value="P:iron ion transmembrane transport"/>
    <property type="evidence" value="ECO:0007669"/>
    <property type="project" value="TreeGrafter"/>
</dbReference>
<dbReference type="InterPro" id="IPR001046">
    <property type="entry name" value="NRAMP_fam"/>
</dbReference>
<feature type="transmembrane region" description="Helical" evidence="6">
    <location>
        <begin position="260"/>
        <end position="284"/>
    </location>
</feature>
<dbReference type="PRINTS" id="PR00447">
    <property type="entry name" value="NATRESASSCMP"/>
</dbReference>
<keyword evidence="4 6" id="KW-0472">Membrane</keyword>
<organism evidence="7 8">
    <name type="scientific">Phialocephala subalpina</name>
    <dbReference type="NCBI Taxonomy" id="576137"/>
    <lineage>
        <taxon>Eukaryota</taxon>
        <taxon>Fungi</taxon>
        <taxon>Dikarya</taxon>
        <taxon>Ascomycota</taxon>
        <taxon>Pezizomycotina</taxon>
        <taxon>Leotiomycetes</taxon>
        <taxon>Helotiales</taxon>
        <taxon>Mollisiaceae</taxon>
        <taxon>Phialocephala</taxon>
        <taxon>Phialocephala fortinii species complex</taxon>
    </lineage>
</organism>
<dbReference type="GO" id="GO:0030026">
    <property type="term" value="P:intracellular manganese ion homeostasis"/>
    <property type="evidence" value="ECO:0007669"/>
    <property type="project" value="TreeGrafter"/>
</dbReference>
<feature type="region of interest" description="Disordered" evidence="5">
    <location>
        <begin position="1"/>
        <end position="52"/>
    </location>
</feature>
<accession>A0A1L7XTZ8</accession>
<evidence type="ECO:0000256" key="6">
    <source>
        <dbReference type="SAM" id="Phobius"/>
    </source>
</evidence>
<feature type="compositionally biased region" description="Polar residues" evidence="5">
    <location>
        <begin position="1"/>
        <end position="16"/>
    </location>
</feature>
<protein>
    <submittedName>
        <fullName evidence="7">Related to manganese transport protein</fullName>
    </submittedName>
</protein>
<dbReference type="Proteomes" id="UP000184330">
    <property type="component" value="Unassembled WGS sequence"/>
</dbReference>
<dbReference type="GO" id="GO:0005384">
    <property type="term" value="F:manganese ion transmembrane transporter activity"/>
    <property type="evidence" value="ECO:0007669"/>
    <property type="project" value="TreeGrafter"/>
</dbReference>
<dbReference type="NCBIfam" id="TIGR01197">
    <property type="entry name" value="nramp"/>
    <property type="match status" value="1"/>
</dbReference>
<feature type="transmembrane region" description="Helical" evidence="6">
    <location>
        <begin position="67"/>
        <end position="89"/>
    </location>
</feature>
<evidence type="ECO:0000256" key="2">
    <source>
        <dbReference type="ARBA" id="ARBA00022692"/>
    </source>
</evidence>
<sequence length="549" mass="59690">MSSPSNIDPEQQTPSFTGDKKQDDKTIEKTAIEVQVGDAPTDGPRKSSKDRWASFTRSLTTKDTYQNALAVLIKFARFSGPGAVITVAYVDPDNLQSNLTSGAEFKFKLLFMILFSNIVAVFLQALSSKLGCVTGLNLAQMNRAFLPRWLNFAIWLMAEASIICTDISQVIGTAIAINILNSKIPLVAACGISVADTLFILLFYKPDGTLRRIRLFEVFVSMFVIGIFVMYCIELAYISADVGQVFKGYLPSRRIFVSEGLYESCALLGGTLMPHTIYLGSGLVQPRMIEIDRLNNRLHEVKASNSKYAIELYKPTLSTIRSCLSYTIAELCITLFIVAVFVNSAVLIVAGASFGPDSADADLPGLYRIFVDTIGQASGTIFALSLLFSGVSAGIVCTMAGQMICEGAMNWRMSPFLRRFLTRCISIIPAMVIAASEGQKGFAAALNGCNVVLSVSLIFLTFPLLWFTSQNKYMRVQVDDLKEPVGVVDGILTYQTERATWAAGGDVEGTISLANNKVTTVVGWVIWFIIAAMNVATLTFLGLGIGGDD</sequence>
<evidence type="ECO:0000256" key="1">
    <source>
        <dbReference type="ARBA" id="ARBA00004141"/>
    </source>
</evidence>
<keyword evidence="2 6" id="KW-0812">Transmembrane</keyword>
<reference evidence="7 8" key="1">
    <citation type="submission" date="2016-03" db="EMBL/GenBank/DDBJ databases">
        <authorList>
            <person name="Ploux O."/>
        </authorList>
    </citation>
    <scope>NUCLEOTIDE SEQUENCE [LARGE SCALE GENOMIC DNA]</scope>
    <source>
        <strain evidence="7 8">UAMH 11012</strain>
    </source>
</reference>
<name>A0A1L7XTZ8_9HELO</name>
<dbReference type="GO" id="GO:0005886">
    <property type="term" value="C:plasma membrane"/>
    <property type="evidence" value="ECO:0007669"/>
    <property type="project" value="TreeGrafter"/>
</dbReference>
<dbReference type="NCBIfam" id="NF037982">
    <property type="entry name" value="Nramp_1"/>
    <property type="match status" value="1"/>
</dbReference>
<feature type="transmembrane region" description="Helical" evidence="6">
    <location>
        <begin position="149"/>
        <end position="180"/>
    </location>
</feature>
<feature type="transmembrane region" description="Helical" evidence="6">
    <location>
        <begin position="216"/>
        <end position="240"/>
    </location>
</feature>
<feature type="transmembrane region" description="Helical" evidence="6">
    <location>
        <begin position="109"/>
        <end position="128"/>
    </location>
</feature>
<dbReference type="PANTHER" id="PTHR11706:SF30">
    <property type="entry name" value="TRANSPORTER SMF1_ESP1"/>
    <property type="match status" value="1"/>
</dbReference>
<feature type="transmembrane region" description="Helical" evidence="6">
    <location>
        <begin position="186"/>
        <end position="204"/>
    </location>
</feature>
<keyword evidence="3 6" id="KW-1133">Transmembrane helix</keyword>
<dbReference type="OrthoDB" id="409173at2759"/>
<dbReference type="AlphaFoldDB" id="A0A1L7XTZ8"/>
<evidence type="ECO:0000256" key="3">
    <source>
        <dbReference type="ARBA" id="ARBA00022989"/>
    </source>
</evidence>
<proteinExistence type="predicted"/>
<dbReference type="EMBL" id="FJOG01000056">
    <property type="protein sequence ID" value="CZR68502.1"/>
    <property type="molecule type" value="Genomic_DNA"/>
</dbReference>
<comment type="subcellular location">
    <subcellularLocation>
        <location evidence="1">Membrane</location>
        <topology evidence="1">Multi-pass membrane protein</topology>
    </subcellularLocation>
</comment>
<dbReference type="GO" id="GO:0015086">
    <property type="term" value="F:cadmium ion transmembrane transporter activity"/>
    <property type="evidence" value="ECO:0007669"/>
    <property type="project" value="TreeGrafter"/>
</dbReference>
<feature type="transmembrane region" description="Helical" evidence="6">
    <location>
        <begin position="374"/>
        <end position="399"/>
    </location>
</feature>
<feature type="transmembrane region" description="Helical" evidence="6">
    <location>
        <begin position="442"/>
        <end position="467"/>
    </location>
</feature>
<gene>
    <name evidence="7" type="ORF">PAC_18401</name>
</gene>
<evidence type="ECO:0000256" key="4">
    <source>
        <dbReference type="ARBA" id="ARBA00023136"/>
    </source>
</evidence>